<evidence type="ECO:0000313" key="1">
    <source>
        <dbReference type="EMBL" id="CAG8640503.1"/>
    </source>
</evidence>
<gene>
    <name evidence="1" type="ORF">ACOLOM_LOCUS7923</name>
</gene>
<keyword evidence="2" id="KW-1185">Reference proteome</keyword>
<feature type="non-terminal residue" evidence="1">
    <location>
        <position position="1"/>
    </location>
</feature>
<organism evidence="1 2">
    <name type="scientific">Acaulospora colombiana</name>
    <dbReference type="NCBI Taxonomy" id="27376"/>
    <lineage>
        <taxon>Eukaryota</taxon>
        <taxon>Fungi</taxon>
        <taxon>Fungi incertae sedis</taxon>
        <taxon>Mucoromycota</taxon>
        <taxon>Glomeromycotina</taxon>
        <taxon>Glomeromycetes</taxon>
        <taxon>Diversisporales</taxon>
        <taxon>Acaulosporaceae</taxon>
        <taxon>Acaulospora</taxon>
    </lineage>
</organism>
<proteinExistence type="predicted"/>
<evidence type="ECO:0000313" key="2">
    <source>
        <dbReference type="Proteomes" id="UP000789525"/>
    </source>
</evidence>
<comment type="caution">
    <text evidence="1">The sequence shown here is derived from an EMBL/GenBank/DDBJ whole genome shotgun (WGS) entry which is preliminary data.</text>
</comment>
<protein>
    <submittedName>
        <fullName evidence="1">13232_t:CDS:1</fullName>
    </submittedName>
</protein>
<reference evidence="1" key="1">
    <citation type="submission" date="2021-06" db="EMBL/GenBank/DDBJ databases">
        <authorList>
            <person name="Kallberg Y."/>
            <person name="Tangrot J."/>
            <person name="Rosling A."/>
        </authorList>
    </citation>
    <scope>NUCLEOTIDE SEQUENCE</scope>
    <source>
        <strain evidence="1">CL356</strain>
    </source>
</reference>
<sequence>CEFWLTFAEDPDLQGALHPYIPRVAPVLLDSMVYSADDLVWLEDGVEDDSAVPDNVTEIKPRHYGGRAHGLEREETQGETANGQPPTALDVLAVRFGNDLLQPLLPHLKEKLWSADWKQRECGILALGALAEGCIDFMEPHLPTLIPFLVNMLSDAKPLVRSITCWTLGRYAGWYAQPQTDEQRNMFFIPIMEGLLRMILDNNKRVQEAGCSAFATFEEEAGQMLNPFLEPVLQNLVLAFDKYQQKNLLILYDAVGTLADAVGVGMQNPTLLQILMRPLEQKWSKLGDDDDDLVPLLECLTSVTIAAGPAFANWAPTVYERCYRIIHTSLLQYTTWQQNQDLDEPDRSFIIVALDLLSGLVQGLGMQLAPSLEMSNPHLLTLHPQASVRQSGYALIGDLAMSCFEILRPHLPQVMPELINQLDPSPKVEFVSASNNAAWSAGEIALHYGQGLFYNIRVPKSLTENAAVTIGRIGLVQPEAVAPHLESFAVAWCQALVDIKDNEEKDSAFRVVRWQNPSAELNDMFTKILQAFRQMAGAQWENQMLSFGPTIAERLRARYNGSMYASKYGPYPDGGSCLSMHSALVDQLVPSPLSVRVFADVSTQKLNKLHLGKGSVFQLGRKGADVTHNLVLSEPFWVPWSPFLRLIRFESAIAHSAHSTKEDELEEGRKESSTRLPSFIIYYSLMFIEDISGLRLKEIDSANAASKQKELAHPKCQDKGSKE</sequence>
<name>A0ACA9N7X9_9GLOM</name>
<accession>A0ACA9N7X9</accession>
<dbReference type="Proteomes" id="UP000789525">
    <property type="component" value="Unassembled WGS sequence"/>
</dbReference>
<dbReference type="EMBL" id="CAJVPT010019361">
    <property type="protein sequence ID" value="CAG8640503.1"/>
    <property type="molecule type" value="Genomic_DNA"/>
</dbReference>